<sequence>MGHDSSGDRLRVALVGAGGVGARHARTLAGFPDVELVGVADAVPGAADALAAELGVPVAGDVDRLLTGDLDGVWLCVPPFAHGELELAAVRAGVPFLVEKPLATGVAVAEEVARAVAVAGLPTATGYHWRHLDTVAAARAVCAAHRPRLVDATWLDKVPPPAWWSRRERSGGQVVEQLTHVLDLARLLAGEVVEVRATAAPSSADGRDVDDATAALLAFASGAVGTVTAACSLPGKVRAGLDVVCDGAAVELTETSLTVTTADGADRSEPRVDGRTAVDRAFVDVLAGGAPAEGLVDYAEALRTHRVAVAIAESARSGDAVRP</sequence>
<gene>
    <name evidence="3" type="ORF">SAMN06893096_11373</name>
</gene>
<name>A0A239JC32_9ACTN</name>
<keyword evidence="4" id="KW-1185">Reference proteome</keyword>
<protein>
    <submittedName>
        <fullName evidence="3">Predicted dehydrogenase</fullName>
    </submittedName>
</protein>
<dbReference type="Proteomes" id="UP000198373">
    <property type="component" value="Unassembled WGS sequence"/>
</dbReference>
<dbReference type="OrthoDB" id="9815825at2"/>
<evidence type="ECO:0000313" key="3">
    <source>
        <dbReference type="EMBL" id="SNT02853.1"/>
    </source>
</evidence>
<dbReference type="SUPFAM" id="SSF51735">
    <property type="entry name" value="NAD(P)-binding Rossmann-fold domains"/>
    <property type="match status" value="1"/>
</dbReference>
<dbReference type="Pfam" id="PF22725">
    <property type="entry name" value="GFO_IDH_MocA_C3"/>
    <property type="match status" value="1"/>
</dbReference>
<accession>A0A239JC32</accession>
<dbReference type="PANTHER" id="PTHR43249:SF1">
    <property type="entry name" value="D-GLUCOSIDE 3-DEHYDROGENASE"/>
    <property type="match status" value="1"/>
</dbReference>
<dbReference type="PANTHER" id="PTHR43249">
    <property type="entry name" value="UDP-N-ACETYL-2-AMINO-2-DEOXY-D-GLUCURONATE OXIDASE"/>
    <property type="match status" value="1"/>
</dbReference>
<dbReference type="GO" id="GO:0000166">
    <property type="term" value="F:nucleotide binding"/>
    <property type="evidence" value="ECO:0007669"/>
    <property type="project" value="InterPro"/>
</dbReference>
<proteinExistence type="predicted"/>
<organism evidence="3 4">
    <name type="scientific">Geodermatophilus pulveris</name>
    <dbReference type="NCBI Taxonomy" id="1564159"/>
    <lineage>
        <taxon>Bacteria</taxon>
        <taxon>Bacillati</taxon>
        <taxon>Actinomycetota</taxon>
        <taxon>Actinomycetes</taxon>
        <taxon>Geodermatophilales</taxon>
        <taxon>Geodermatophilaceae</taxon>
        <taxon>Geodermatophilus</taxon>
    </lineage>
</organism>
<feature type="domain" description="Gfo/Idh/MocA-like oxidoreductase N-terminal" evidence="1">
    <location>
        <begin position="10"/>
        <end position="121"/>
    </location>
</feature>
<evidence type="ECO:0000313" key="4">
    <source>
        <dbReference type="Proteomes" id="UP000198373"/>
    </source>
</evidence>
<dbReference type="Pfam" id="PF01408">
    <property type="entry name" value="GFO_IDH_MocA"/>
    <property type="match status" value="1"/>
</dbReference>
<evidence type="ECO:0000259" key="2">
    <source>
        <dbReference type="Pfam" id="PF22725"/>
    </source>
</evidence>
<evidence type="ECO:0000259" key="1">
    <source>
        <dbReference type="Pfam" id="PF01408"/>
    </source>
</evidence>
<dbReference type="InterPro" id="IPR052515">
    <property type="entry name" value="Gfo/Idh/MocA_Oxidoreductase"/>
</dbReference>
<feature type="domain" description="GFO/IDH/MocA-like oxidoreductase" evidence="2">
    <location>
        <begin position="146"/>
        <end position="248"/>
    </location>
</feature>
<reference evidence="4" key="1">
    <citation type="submission" date="2017-06" db="EMBL/GenBank/DDBJ databases">
        <authorList>
            <person name="Varghese N."/>
            <person name="Submissions S."/>
        </authorList>
    </citation>
    <scope>NUCLEOTIDE SEQUENCE [LARGE SCALE GENOMIC DNA]</scope>
    <source>
        <strain evidence="4">DSM 46839</strain>
    </source>
</reference>
<dbReference type="InterPro" id="IPR000683">
    <property type="entry name" value="Gfo/Idh/MocA-like_OxRdtase_N"/>
</dbReference>
<dbReference type="EMBL" id="FZOO01000013">
    <property type="protein sequence ID" value="SNT02853.1"/>
    <property type="molecule type" value="Genomic_DNA"/>
</dbReference>
<dbReference type="AlphaFoldDB" id="A0A239JC32"/>
<dbReference type="InterPro" id="IPR036291">
    <property type="entry name" value="NAD(P)-bd_dom_sf"/>
</dbReference>
<dbReference type="InterPro" id="IPR055170">
    <property type="entry name" value="GFO_IDH_MocA-like_dom"/>
</dbReference>
<dbReference type="Gene3D" id="3.30.360.10">
    <property type="entry name" value="Dihydrodipicolinate Reductase, domain 2"/>
    <property type="match status" value="1"/>
</dbReference>
<dbReference type="Gene3D" id="3.40.50.720">
    <property type="entry name" value="NAD(P)-binding Rossmann-like Domain"/>
    <property type="match status" value="1"/>
</dbReference>
<dbReference type="RefSeq" id="WP_089307386.1">
    <property type="nucleotide sequence ID" value="NZ_FZOO01000013.1"/>
</dbReference>
<dbReference type="SUPFAM" id="SSF55347">
    <property type="entry name" value="Glyceraldehyde-3-phosphate dehydrogenase-like, C-terminal domain"/>
    <property type="match status" value="1"/>
</dbReference>